<accession>A0ABS2PD20</accession>
<comment type="caution">
    <text evidence="4">The sequence shown here is derived from an EMBL/GenBank/DDBJ whole genome shotgun (WGS) entry which is preliminary data.</text>
</comment>
<dbReference type="GO" id="GO:0016798">
    <property type="term" value="F:hydrolase activity, acting on glycosyl bonds"/>
    <property type="evidence" value="ECO:0007669"/>
    <property type="project" value="UniProtKB-KW"/>
</dbReference>
<keyword evidence="1" id="KW-0474">Menaquinone biosynthesis</keyword>
<dbReference type="PANTHER" id="PTHR46832:SF2">
    <property type="entry name" value="FUTALOSINE HYDROLASE"/>
    <property type="match status" value="1"/>
</dbReference>
<feature type="domain" description="Nucleoside phosphorylase" evidence="3">
    <location>
        <begin position="19"/>
        <end position="194"/>
    </location>
</feature>
<dbReference type="Pfam" id="PF01048">
    <property type="entry name" value="PNP_UDP_1"/>
    <property type="match status" value="1"/>
</dbReference>
<dbReference type="InterPro" id="IPR019963">
    <property type="entry name" value="FL_hydrolase_MqnB"/>
</dbReference>
<dbReference type="EC" id="3.2.2.26" evidence="1 2"/>
<dbReference type="EMBL" id="JAFBEC010000006">
    <property type="protein sequence ID" value="MBM7633334.1"/>
    <property type="molecule type" value="Genomic_DNA"/>
</dbReference>
<keyword evidence="4" id="KW-0326">Glycosidase</keyword>
<dbReference type="Proteomes" id="UP000741863">
    <property type="component" value="Unassembled WGS sequence"/>
</dbReference>
<protein>
    <recommendedName>
        <fullName evidence="1 2">Futalosine hydrolase</fullName>
        <shortName evidence="1">FL hydrolase</shortName>
        <ecNumber evidence="1 2">3.2.2.26</ecNumber>
    </recommendedName>
    <alternativeName>
        <fullName evidence="1">Futalosine nucleosidase</fullName>
    </alternativeName>
    <alternativeName>
        <fullName evidence="1">Menaquinone biosynthetic enzyme MqnB</fullName>
    </alternativeName>
</protein>
<evidence type="ECO:0000259" key="3">
    <source>
        <dbReference type="Pfam" id="PF01048"/>
    </source>
</evidence>
<dbReference type="InterPro" id="IPR000845">
    <property type="entry name" value="Nucleoside_phosphorylase_d"/>
</dbReference>
<evidence type="ECO:0000313" key="4">
    <source>
        <dbReference type="EMBL" id="MBM7633334.1"/>
    </source>
</evidence>
<dbReference type="NCBIfam" id="NF006087">
    <property type="entry name" value="PRK08236.1"/>
    <property type="match status" value="1"/>
</dbReference>
<dbReference type="HAMAP" id="MF_00991">
    <property type="entry name" value="MqnB"/>
    <property type="match status" value="1"/>
</dbReference>
<evidence type="ECO:0000256" key="1">
    <source>
        <dbReference type="HAMAP-Rule" id="MF_00991"/>
    </source>
</evidence>
<proteinExistence type="inferred from homology"/>
<evidence type="ECO:0000256" key="2">
    <source>
        <dbReference type="NCBIfam" id="TIGR03664"/>
    </source>
</evidence>
<comment type="pathway">
    <text evidence="1">Quinol/quinone metabolism; menaquinone biosynthesis.</text>
</comment>
<gene>
    <name evidence="1" type="primary">mqnB</name>
    <name evidence="4" type="ORF">JOD17_002428</name>
</gene>
<dbReference type="PANTHER" id="PTHR46832">
    <property type="entry name" value="5'-METHYLTHIOADENOSINE/S-ADENOSYLHOMOCYSTEINE NUCLEOSIDASE"/>
    <property type="match status" value="1"/>
</dbReference>
<comment type="similarity">
    <text evidence="1">Belongs to the PNP/UDP phosphorylase family. Futalosine hydrolase subfamily.</text>
</comment>
<dbReference type="InterPro" id="IPR035994">
    <property type="entry name" value="Nucleoside_phosphorylase_sf"/>
</dbReference>
<comment type="catalytic activity">
    <reaction evidence="1">
        <text>futalosine + H2O = dehypoxanthine futalosine + hypoxanthine</text>
        <dbReference type="Rhea" id="RHEA:25904"/>
        <dbReference type="ChEBI" id="CHEBI:15377"/>
        <dbReference type="ChEBI" id="CHEBI:17368"/>
        <dbReference type="ChEBI" id="CHEBI:58863"/>
        <dbReference type="ChEBI" id="CHEBI:58864"/>
        <dbReference type="EC" id="3.2.2.26"/>
    </reaction>
</comment>
<name>A0ABS2PD20_9BACL</name>
<comment type="function">
    <text evidence="1">Catalyzes the hydrolysis of futalosine (FL) to dehypoxanthine futalosine (DHFL) and hypoxanthine, a step in the biosynthesis of menaquinone (MK, vitamin K2).</text>
</comment>
<sequence length="205" mass="22212">MRKILIMTAVDAEREAVKAGIHEGVDVTVELAGVGPAQAAARTAIQLAKQNYDLVINAGIAGGFREKVQLEDIVVSTTIQAADLGADTGEQFIPVEELGFGSSSIECLENEVDRFAELENVFTGRIITKSTVTGTDEEAKRLQVRYDDAVAEGMEGFGVATAAKEFGVPVLEVRAISNYIGKREREKWKIKEALVSLKQVMEVVR</sequence>
<dbReference type="SUPFAM" id="SSF53167">
    <property type="entry name" value="Purine and uridine phosphorylases"/>
    <property type="match status" value="1"/>
</dbReference>
<organism evidence="4 5">
    <name type="scientific">Geomicrobium sediminis</name>
    <dbReference type="NCBI Taxonomy" id="1347788"/>
    <lineage>
        <taxon>Bacteria</taxon>
        <taxon>Bacillati</taxon>
        <taxon>Bacillota</taxon>
        <taxon>Bacilli</taxon>
        <taxon>Bacillales</taxon>
        <taxon>Geomicrobium</taxon>
    </lineage>
</organism>
<reference evidence="4 5" key="1">
    <citation type="submission" date="2021-01" db="EMBL/GenBank/DDBJ databases">
        <title>Genomic Encyclopedia of Type Strains, Phase IV (KMG-IV): sequencing the most valuable type-strain genomes for metagenomic binning, comparative biology and taxonomic classification.</title>
        <authorList>
            <person name="Goeker M."/>
        </authorList>
    </citation>
    <scope>NUCLEOTIDE SEQUENCE [LARGE SCALE GENOMIC DNA]</scope>
    <source>
        <strain evidence="4 5">DSM 25540</strain>
    </source>
</reference>
<evidence type="ECO:0000313" key="5">
    <source>
        <dbReference type="Proteomes" id="UP000741863"/>
    </source>
</evidence>
<dbReference type="NCBIfam" id="TIGR03664">
    <property type="entry name" value="fut_nucase"/>
    <property type="match status" value="1"/>
</dbReference>
<dbReference type="CDD" id="cd17766">
    <property type="entry name" value="futalosine_nucleosidase_MqnB"/>
    <property type="match status" value="1"/>
</dbReference>
<dbReference type="RefSeq" id="WP_204697952.1">
    <property type="nucleotide sequence ID" value="NZ_JAFBEC010000006.1"/>
</dbReference>
<dbReference type="Gene3D" id="3.40.50.1580">
    <property type="entry name" value="Nucleoside phosphorylase domain"/>
    <property type="match status" value="1"/>
</dbReference>
<keyword evidence="5" id="KW-1185">Reference proteome</keyword>
<keyword evidence="1 4" id="KW-0378">Hydrolase</keyword>